<evidence type="ECO:0000313" key="9">
    <source>
        <dbReference type="EMBL" id="MFC3053092.1"/>
    </source>
</evidence>
<dbReference type="PANTHER" id="PTHR13604:SF0">
    <property type="entry name" value="ABASIC SITE PROCESSING PROTEIN HMCES"/>
    <property type="match status" value="1"/>
</dbReference>
<evidence type="ECO:0000256" key="2">
    <source>
        <dbReference type="ARBA" id="ARBA00022670"/>
    </source>
</evidence>
<dbReference type="Proteomes" id="UP001595444">
    <property type="component" value="Unassembled WGS sequence"/>
</dbReference>
<keyword evidence="5" id="KW-0190">Covalent protein-DNA linkage</keyword>
<organism evidence="9 10">
    <name type="scientific">Kordiimonas pumila</name>
    <dbReference type="NCBI Taxonomy" id="2161677"/>
    <lineage>
        <taxon>Bacteria</taxon>
        <taxon>Pseudomonadati</taxon>
        <taxon>Pseudomonadota</taxon>
        <taxon>Alphaproteobacteria</taxon>
        <taxon>Kordiimonadales</taxon>
        <taxon>Kordiimonadaceae</taxon>
        <taxon>Kordiimonas</taxon>
    </lineage>
</organism>
<accession>A0ABV7D7X5</accession>
<protein>
    <recommendedName>
        <fullName evidence="8">Abasic site processing protein</fullName>
        <ecNumber evidence="8">3.4.-.-</ecNumber>
    </recommendedName>
</protein>
<dbReference type="SUPFAM" id="SSF143081">
    <property type="entry name" value="BB1717-like"/>
    <property type="match status" value="1"/>
</dbReference>
<evidence type="ECO:0000256" key="3">
    <source>
        <dbReference type="ARBA" id="ARBA00022763"/>
    </source>
</evidence>
<dbReference type="EMBL" id="JBHRSL010000010">
    <property type="protein sequence ID" value="MFC3053092.1"/>
    <property type="molecule type" value="Genomic_DNA"/>
</dbReference>
<dbReference type="EC" id="3.4.-.-" evidence="8"/>
<evidence type="ECO:0000313" key="10">
    <source>
        <dbReference type="Proteomes" id="UP001595444"/>
    </source>
</evidence>
<keyword evidence="2 8" id="KW-0645">Protease</keyword>
<evidence type="ECO:0000256" key="1">
    <source>
        <dbReference type="ARBA" id="ARBA00008136"/>
    </source>
</evidence>
<dbReference type="InterPro" id="IPR003738">
    <property type="entry name" value="SRAP"/>
</dbReference>
<name>A0ABV7D7X5_9PROT</name>
<evidence type="ECO:0000256" key="6">
    <source>
        <dbReference type="ARBA" id="ARBA00023125"/>
    </source>
</evidence>
<sequence>MCGRYILTSPIDMLRSMFDLDVLHAIPPRYNIAPRQPVLVIRQGEQGTKELAAVEWGLVPEWKKEKGDKPLINARIETVIEKPSFRSSIKRRRCLVPMNGWYEWKLEHGIRRPYWIKPTNGEVAAFAGIWTVWHGPAGEFWLETMAILTAPTSGSMKSLHHRRPLVVAKGAYNRWLEPHDPLPRGFLDSFDWVLEHAFEWQKVSLKVNSVHYEGAGCLQPAEDDRQTTLF</sequence>
<keyword evidence="6" id="KW-0238">DNA-binding</keyword>
<evidence type="ECO:0000256" key="5">
    <source>
        <dbReference type="ARBA" id="ARBA00023124"/>
    </source>
</evidence>
<dbReference type="RefSeq" id="WP_194213140.1">
    <property type="nucleotide sequence ID" value="NZ_CP061205.1"/>
</dbReference>
<evidence type="ECO:0000256" key="8">
    <source>
        <dbReference type="RuleBase" id="RU364100"/>
    </source>
</evidence>
<evidence type="ECO:0000256" key="4">
    <source>
        <dbReference type="ARBA" id="ARBA00022801"/>
    </source>
</evidence>
<proteinExistence type="inferred from homology"/>
<keyword evidence="3" id="KW-0227">DNA damage</keyword>
<keyword evidence="10" id="KW-1185">Reference proteome</keyword>
<gene>
    <name evidence="9" type="ORF">ACFOKA_14345</name>
</gene>
<dbReference type="InterPro" id="IPR036590">
    <property type="entry name" value="SRAP-like"/>
</dbReference>
<evidence type="ECO:0000256" key="7">
    <source>
        <dbReference type="ARBA" id="ARBA00023239"/>
    </source>
</evidence>
<keyword evidence="7" id="KW-0456">Lyase</keyword>
<comment type="similarity">
    <text evidence="1 8">Belongs to the SOS response-associated peptidase family.</text>
</comment>
<dbReference type="GO" id="GO:0016787">
    <property type="term" value="F:hydrolase activity"/>
    <property type="evidence" value="ECO:0007669"/>
    <property type="project" value="UniProtKB-KW"/>
</dbReference>
<keyword evidence="4 8" id="KW-0378">Hydrolase</keyword>
<dbReference type="PANTHER" id="PTHR13604">
    <property type="entry name" value="DC12-RELATED"/>
    <property type="match status" value="1"/>
</dbReference>
<dbReference type="Pfam" id="PF02586">
    <property type="entry name" value="SRAP"/>
    <property type="match status" value="1"/>
</dbReference>
<dbReference type="Gene3D" id="3.90.1680.10">
    <property type="entry name" value="SOS response associated peptidase-like"/>
    <property type="match status" value="1"/>
</dbReference>
<reference evidence="10" key="1">
    <citation type="journal article" date="2019" name="Int. J. Syst. Evol. Microbiol.">
        <title>The Global Catalogue of Microorganisms (GCM) 10K type strain sequencing project: providing services to taxonomists for standard genome sequencing and annotation.</title>
        <authorList>
            <consortium name="The Broad Institute Genomics Platform"/>
            <consortium name="The Broad Institute Genome Sequencing Center for Infectious Disease"/>
            <person name="Wu L."/>
            <person name="Ma J."/>
        </authorList>
    </citation>
    <scope>NUCLEOTIDE SEQUENCE [LARGE SCALE GENOMIC DNA]</scope>
    <source>
        <strain evidence="10">KCTC 62164</strain>
    </source>
</reference>
<comment type="caution">
    <text evidence="9">The sequence shown here is derived from an EMBL/GenBank/DDBJ whole genome shotgun (WGS) entry which is preliminary data.</text>
</comment>